<sequence>MTQDSNASTILREKNYRFRSLEASHLQLEETLEGFARRELLSPKEEIQKKTVQKEKLAAKDMMEEMLRRYQDTGEVNFK</sequence>
<gene>
    <name evidence="1" type="ORF">MNBD_NITROSPIRAE01-122</name>
</gene>
<dbReference type="Gene3D" id="6.10.280.50">
    <property type="match status" value="1"/>
</dbReference>
<organism evidence="1">
    <name type="scientific">hydrothermal vent metagenome</name>
    <dbReference type="NCBI Taxonomy" id="652676"/>
    <lineage>
        <taxon>unclassified sequences</taxon>
        <taxon>metagenomes</taxon>
        <taxon>ecological metagenomes</taxon>
    </lineage>
</organism>
<accession>A0A3B1CE65</accession>
<name>A0A3B1CE65_9ZZZZ</name>
<dbReference type="EMBL" id="UOGF01000039">
    <property type="protein sequence ID" value="VAX28509.1"/>
    <property type="molecule type" value="Genomic_DNA"/>
</dbReference>
<reference evidence="1" key="1">
    <citation type="submission" date="2018-06" db="EMBL/GenBank/DDBJ databases">
        <authorList>
            <person name="Zhirakovskaya E."/>
        </authorList>
    </citation>
    <scope>NUCLEOTIDE SEQUENCE</scope>
</reference>
<proteinExistence type="predicted"/>
<protein>
    <submittedName>
        <fullName evidence="1">Uncharacterized protein</fullName>
    </submittedName>
</protein>
<evidence type="ECO:0000313" key="1">
    <source>
        <dbReference type="EMBL" id="VAX28509.1"/>
    </source>
</evidence>
<dbReference type="InterPro" id="IPR038444">
    <property type="entry name" value="DUF465_sf"/>
</dbReference>
<dbReference type="AlphaFoldDB" id="A0A3B1CE65"/>